<dbReference type="OrthoDB" id="6626616at2759"/>
<dbReference type="EMBL" id="NNAY01000961">
    <property type="protein sequence ID" value="OXU25717.1"/>
    <property type="molecule type" value="Genomic_DNA"/>
</dbReference>
<organism evidence="2 3">
    <name type="scientific">Trichomalopsis sarcophagae</name>
    <dbReference type="NCBI Taxonomy" id="543379"/>
    <lineage>
        <taxon>Eukaryota</taxon>
        <taxon>Metazoa</taxon>
        <taxon>Ecdysozoa</taxon>
        <taxon>Arthropoda</taxon>
        <taxon>Hexapoda</taxon>
        <taxon>Insecta</taxon>
        <taxon>Pterygota</taxon>
        <taxon>Neoptera</taxon>
        <taxon>Endopterygota</taxon>
        <taxon>Hymenoptera</taxon>
        <taxon>Apocrita</taxon>
        <taxon>Proctotrupomorpha</taxon>
        <taxon>Chalcidoidea</taxon>
        <taxon>Pteromalidae</taxon>
        <taxon>Pteromalinae</taxon>
        <taxon>Trichomalopsis</taxon>
    </lineage>
</organism>
<evidence type="ECO:0000256" key="1">
    <source>
        <dbReference type="SAM" id="MobiDB-lite"/>
    </source>
</evidence>
<gene>
    <name evidence="2" type="ORF">TSAR_005551</name>
</gene>
<protein>
    <submittedName>
        <fullName evidence="2">Uncharacterized protein</fullName>
    </submittedName>
</protein>
<accession>A0A232F5T3</accession>
<evidence type="ECO:0000313" key="3">
    <source>
        <dbReference type="Proteomes" id="UP000215335"/>
    </source>
</evidence>
<dbReference type="Proteomes" id="UP000215335">
    <property type="component" value="Unassembled WGS sequence"/>
</dbReference>
<feature type="compositionally biased region" description="Polar residues" evidence="1">
    <location>
        <begin position="34"/>
        <end position="43"/>
    </location>
</feature>
<comment type="caution">
    <text evidence="2">The sequence shown here is derived from an EMBL/GenBank/DDBJ whole genome shotgun (WGS) entry which is preliminary data.</text>
</comment>
<proteinExistence type="predicted"/>
<feature type="region of interest" description="Disordered" evidence="1">
    <location>
        <begin position="22"/>
        <end position="68"/>
    </location>
</feature>
<sequence length="68" mass="7621">MNESDLHLAKAIVDLEQAGEVTPKKTPISRMQDKQQTFSNSRCELTVEQVEPRRTGKVDPMLALSADH</sequence>
<reference evidence="2 3" key="1">
    <citation type="journal article" date="2017" name="Curr. Biol.">
        <title>The Evolution of Venom by Co-option of Single-Copy Genes.</title>
        <authorList>
            <person name="Martinson E.O."/>
            <person name="Mrinalini"/>
            <person name="Kelkar Y.D."/>
            <person name="Chang C.H."/>
            <person name="Werren J.H."/>
        </authorList>
    </citation>
    <scope>NUCLEOTIDE SEQUENCE [LARGE SCALE GENOMIC DNA]</scope>
    <source>
        <strain evidence="2 3">Alberta</strain>
        <tissue evidence="2">Whole body</tissue>
    </source>
</reference>
<name>A0A232F5T3_9HYME</name>
<evidence type="ECO:0000313" key="2">
    <source>
        <dbReference type="EMBL" id="OXU25717.1"/>
    </source>
</evidence>
<keyword evidence="3" id="KW-1185">Reference proteome</keyword>
<dbReference type="AlphaFoldDB" id="A0A232F5T3"/>